<evidence type="ECO:0000259" key="6">
    <source>
        <dbReference type="PROSITE" id="PS50850"/>
    </source>
</evidence>
<feature type="transmembrane region" description="Helical" evidence="5">
    <location>
        <begin position="104"/>
        <end position="124"/>
    </location>
</feature>
<dbReference type="InterPro" id="IPR020846">
    <property type="entry name" value="MFS_dom"/>
</dbReference>
<reference evidence="8" key="1">
    <citation type="submission" date="2017-02" db="EMBL/GenBank/DDBJ databases">
        <authorList>
            <person name="Varghese N."/>
            <person name="Submissions S."/>
        </authorList>
    </citation>
    <scope>NUCLEOTIDE SEQUENCE [LARGE SCALE GENOMIC DNA]</scope>
    <source>
        <strain evidence="8">ATCC 27094</strain>
    </source>
</reference>
<accession>A0A1T4SRW6</accession>
<feature type="transmembrane region" description="Helical" evidence="5">
    <location>
        <begin position="213"/>
        <end position="233"/>
    </location>
</feature>
<dbReference type="AlphaFoldDB" id="A0A1T4SRW6"/>
<dbReference type="SUPFAM" id="SSF103473">
    <property type="entry name" value="MFS general substrate transporter"/>
    <property type="match status" value="1"/>
</dbReference>
<proteinExistence type="predicted"/>
<dbReference type="STRING" id="225324.SAMN02745126_05000"/>
<dbReference type="Gene3D" id="1.20.1250.20">
    <property type="entry name" value="MFS general substrate transporter like domains"/>
    <property type="match status" value="2"/>
</dbReference>
<evidence type="ECO:0000256" key="5">
    <source>
        <dbReference type="SAM" id="Phobius"/>
    </source>
</evidence>
<dbReference type="GO" id="GO:0035435">
    <property type="term" value="P:phosphate ion transmembrane transport"/>
    <property type="evidence" value="ECO:0007669"/>
    <property type="project" value="TreeGrafter"/>
</dbReference>
<dbReference type="Pfam" id="PF07690">
    <property type="entry name" value="MFS_1"/>
    <property type="match status" value="1"/>
</dbReference>
<dbReference type="PROSITE" id="PS50850">
    <property type="entry name" value="MFS"/>
    <property type="match status" value="1"/>
</dbReference>
<dbReference type="InterPro" id="IPR036259">
    <property type="entry name" value="MFS_trans_sf"/>
</dbReference>
<dbReference type="EMBL" id="FUWJ01000009">
    <property type="protein sequence ID" value="SKA30631.1"/>
    <property type="molecule type" value="Genomic_DNA"/>
</dbReference>
<evidence type="ECO:0000256" key="4">
    <source>
        <dbReference type="ARBA" id="ARBA00023136"/>
    </source>
</evidence>
<keyword evidence="2 5" id="KW-0812">Transmembrane</keyword>
<comment type="subcellular location">
    <subcellularLocation>
        <location evidence="1">Endomembrane system</location>
        <topology evidence="1">Multi-pass membrane protein</topology>
    </subcellularLocation>
</comment>
<feature type="transmembrane region" description="Helical" evidence="5">
    <location>
        <begin position="46"/>
        <end position="70"/>
    </location>
</feature>
<gene>
    <name evidence="7" type="ORF">SAMN02745126_05000</name>
</gene>
<evidence type="ECO:0000256" key="1">
    <source>
        <dbReference type="ARBA" id="ARBA00004127"/>
    </source>
</evidence>
<dbReference type="GO" id="GO:0016020">
    <property type="term" value="C:membrane"/>
    <property type="evidence" value="ECO:0007669"/>
    <property type="project" value="UniProtKB-ARBA"/>
</dbReference>
<dbReference type="GO" id="GO:0061513">
    <property type="term" value="F:glucose 6-phosphate:phosphate antiporter activity"/>
    <property type="evidence" value="ECO:0007669"/>
    <property type="project" value="TreeGrafter"/>
</dbReference>
<evidence type="ECO:0000256" key="3">
    <source>
        <dbReference type="ARBA" id="ARBA00022989"/>
    </source>
</evidence>
<feature type="transmembrane region" description="Helical" evidence="5">
    <location>
        <begin position="253"/>
        <end position="271"/>
    </location>
</feature>
<dbReference type="InterPro" id="IPR051337">
    <property type="entry name" value="OPA_Antiporter"/>
</dbReference>
<evidence type="ECO:0000313" key="7">
    <source>
        <dbReference type="EMBL" id="SKA30631.1"/>
    </source>
</evidence>
<feature type="transmembrane region" description="Helical" evidence="5">
    <location>
        <begin position="309"/>
        <end position="328"/>
    </location>
</feature>
<evidence type="ECO:0000256" key="2">
    <source>
        <dbReference type="ARBA" id="ARBA00022692"/>
    </source>
</evidence>
<evidence type="ECO:0000313" key="8">
    <source>
        <dbReference type="Proteomes" id="UP000190092"/>
    </source>
</evidence>
<sequence>MKRTAAVLPWAIWVLSALFVVFNYIHQVVPDIIAADLALAFKATDATLGNIAAIYFYAYAILQIPVGLIVDHFGTRRPLVVAILAAGLGALAFSRAGSSGDAELARLVMGASSAFSFIGCLKLVQEWFPPSRFSTLAGMTNTAGMIGAASGAPVASVVNVLGWRATVGWMGWAELALGVLVLLVVRDRVQAGSHPEPAPRPAQMIGVLTDPQVWINAVYATSISLVFVAFGGLWGASYIEKAYGMSAIEAADVGSLLFLGGIAGSLFFGWWSDHLGRRKRPMVIAGVGALATMAALLYLPGLPILGFEAAIFLVGFFSSANIVSYAVARDLYPRLAGLSIGFLSTCYYAGSAASQPLVGMLLERSQAGGGLAALTAADYRVAFSPLVGFMAVGLVAALLIRETLHPAGAARLAPGLPG</sequence>
<dbReference type="PANTHER" id="PTHR43826:SF3">
    <property type="entry name" value="GLUCOSE-6-PHOSPHATE EXCHANGER SLC37A4"/>
    <property type="match status" value="1"/>
</dbReference>
<keyword evidence="3 5" id="KW-1133">Transmembrane helix</keyword>
<feature type="domain" description="Major facilitator superfamily (MFS) profile" evidence="6">
    <location>
        <begin position="11"/>
        <end position="405"/>
    </location>
</feature>
<organism evidence="7 8">
    <name type="scientific">Enhydrobacter aerosaccus</name>
    <dbReference type="NCBI Taxonomy" id="225324"/>
    <lineage>
        <taxon>Bacteria</taxon>
        <taxon>Pseudomonadati</taxon>
        <taxon>Pseudomonadota</taxon>
        <taxon>Alphaproteobacteria</taxon>
        <taxon>Hyphomicrobiales</taxon>
        <taxon>Enhydrobacter</taxon>
    </lineage>
</organism>
<dbReference type="Proteomes" id="UP000190092">
    <property type="component" value="Unassembled WGS sequence"/>
</dbReference>
<dbReference type="GO" id="GO:0012505">
    <property type="term" value="C:endomembrane system"/>
    <property type="evidence" value="ECO:0007669"/>
    <property type="project" value="UniProtKB-SubCell"/>
</dbReference>
<dbReference type="InterPro" id="IPR011701">
    <property type="entry name" value="MFS"/>
</dbReference>
<feature type="transmembrane region" description="Helical" evidence="5">
    <location>
        <begin position="382"/>
        <end position="400"/>
    </location>
</feature>
<feature type="transmembrane region" description="Helical" evidence="5">
    <location>
        <begin position="167"/>
        <end position="185"/>
    </location>
</feature>
<feature type="transmembrane region" description="Helical" evidence="5">
    <location>
        <begin position="79"/>
        <end position="98"/>
    </location>
</feature>
<feature type="transmembrane region" description="Helical" evidence="5">
    <location>
        <begin position="340"/>
        <end position="362"/>
    </location>
</feature>
<dbReference type="OrthoDB" id="272777at2"/>
<keyword evidence="8" id="KW-1185">Reference proteome</keyword>
<name>A0A1T4SRW6_9HYPH</name>
<keyword evidence="4 5" id="KW-0472">Membrane</keyword>
<protein>
    <submittedName>
        <fullName evidence="7">Sugar phosphate permease</fullName>
    </submittedName>
</protein>
<feature type="transmembrane region" description="Helical" evidence="5">
    <location>
        <begin position="136"/>
        <end position="161"/>
    </location>
</feature>
<feature type="transmembrane region" description="Helical" evidence="5">
    <location>
        <begin position="283"/>
        <end position="303"/>
    </location>
</feature>
<dbReference type="PANTHER" id="PTHR43826">
    <property type="entry name" value="GLUCOSE-6-PHOSPHATE EXCHANGER SLC37A4"/>
    <property type="match status" value="1"/>
</dbReference>
<dbReference type="RefSeq" id="WP_085936750.1">
    <property type="nucleotide sequence ID" value="NZ_FUWJ01000009.1"/>
</dbReference>
<feature type="transmembrane region" description="Helical" evidence="5">
    <location>
        <begin position="7"/>
        <end position="26"/>
    </location>
</feature>